<dbReference type="OrthoDB" id="1109828at2"/>
<dbReference type="EMBL" id="QICL01000002">
    <property type="protein sequence ID" value="PXV68020.1"/>
    <property type="molecule type" value="Genomic_DNA"/>
</dbReference>
<protein>
    <submittedName>
        <fullName evidence="2">SusD-like starch-binding protein associating with outer membrane</fullName>
    </submittedName>
</protein>
<feature type="signal peptide" evidence="1">
    <location>
        <begin position="1"/>
        <end position="20"/>
    </location>
</feature>
<dbReference type="InterPro" id="IPR041662">
    <property type="entry name" value="SusD-like_2"/>
</dbReference>
<dbReference type="AlphaFoldDB" id="A0A2V3PS68"/>
<evidence type="ECO:0000313" key="3">
    <source>
        <dbReference type="Proteomes" id="UP000247973"/>
    </source>
</evidence>
<name>A0A2V3PS68_9BACT</name>
<dbReference type="Pfam" id="PF12771">
    <property type="entry name" value="SusD-like_2"/>
    <property type="match status" value="1"/>
</dbReference>
<proteinExistence type="predicted"/>
<dbReference type="InterPro" id="IPR011990">
    <property type="entry name" value="TPR-like_helical_dom_sf"/>
</dbReference>
<keyword evidence="1" id="KW-0732">Signal</keyword>
<reference evidence="2 3" key="1">
    <citation type="submission" date="2018-03" db="EMBL/GenBank/DDBJ databases">
        <title>Genomic Encyclopedia of Archaeal and Bacterial Type Strains, Phase II (KMG-II): from individual species to whole genera.</title>
        <authorList>
            <person name="Goeker M."/>
        </authorList>
    </citation>
    <scope>NUCLEOTIDE SEQUENCE [LARGE SCALE GENOMIC DNA]</scope>
    <source>
        <strain evidence="2 3">DSM 100214</strain>
    </source>
</reference>
<dbReference type="RefSeq" id="WP_110309310.1">
    <property type="nucleotide sequence ID" value="NZ_QICL01000002.1"/>
</dbReference>
<keyword evidence="3" id="KW-1185">Reference proteome</keyword>
<gene>
    <name evidence="2" type="ORF">CLV62_10250</name>
</gene>
<evidence type="ECO:0000256" key="1">
    <source>
        <dbReference type="SAM" id="SignalP"/>
    </source>
</evidence>
<dbReference type="Gene3D" id="1.25.40.390">
    <property type="match status" value="1"/>
</dbReference>
<dbReference type="PROSITE" id="PS51257">
    <property type="entry name" value="PROKAR_LIPOPROTEIN"/>
    <property type="match status" value="1"/>
</dbReference>
<dbReference type="Proteomes" id="UP000247973">
    <property type="component" value="Unassembled WGS sequence"/>
</dbReference>
<comment type="caution">
    <text evidence="2">The sequence shown here is derived from an EMBL/GenBank/DDBJ whole genome shotgun (WGS) entry which is preliminary data.</text>
</comment>
<sequence>MRKIYYIVLSVVLTMSTASCDSWLDINTDPNKATEVDPDVLYNYAMMSWAANRCSGDLYFPLVWGGQTQSTGGSKGWGNVNVYDISPYSLGNTWKVFYASSGANLQQAIKIAESASPARPNVAAQCKINFAHLVYTATILHGDIPYSEGWNIAIDYPKFDTQKDILEGLIVLLDQAIAQIDVNSRLTMTKYDLAYGGDLDKWVRYANSLKFRIAMVMVDKDPSKTTMIANLLNANKMINSSAGDFKIPFEDAADKENPKFRYFKKYTNGVNIEFFANKLVVDPLNAKNDPRLPKYFDKGVSAATFIGIGANDEAVTGQTALVSSFVFRAKSPELFFSYQEQLFLEAEAYARGLGVAKDISKANQLYKQAMIAAMKYYEVTDADINKYVSENLSDLTTLSDPVREIHLQQWIDFMDRPLEAFTQWRRSGKEGFEVPELPIPRNASPAKLMRRWTYSPDEASANPNTPSVDVMTDKVWFDE</sequence>
<evidence type="ECO:0000313" key="2">
    <source>
        <dbReference type="EMBL" id="PXV68020.1"/>
    </source>
</evidence>
<accession>A0A2V3PS68</accession>
<feature type="chain" id="PRO_5016063869" evidence="1">
    <location>
        <begin position="21"/>
        <end position="479"/>
    </location>
</feature>
<organism evidence="2 3">
    <name type="scientific">Dysgonomonas alginatilytica</name>
    <dbReference type="NCBI Taxonomy" id="1605892"/>
    <lineage>
        <taxon>Bacteria</taxon>
        <taxon>Pseudomonadati</taxon>
        <taxon>Bacteroidota</taxon>
        <taxon>Bacteroidia</taxon>
        <taxon>Bacteroidales</taxon>
        <taxon>Dysgonomonadaceae</taxon>
        <taxon>Dysgonomonas</taxon>
    </lineage>
</organism>
<dbReference type="SUPFAM" id="SSF48452">
    <property type="entry name" value="TPR-like"/>
    <property type="match status" value="1"/>
</dbReference>